<gene>
    <name evidence="3" type="ORF">HYPBUDRAFT_151184</name>
</gene>
<protein>
    <submittedName>
        <fullName evidence="3">Uncharacterized protein</fullName>
    </submittedName>
</protein>
<dbReference type="EMBL" id="KV454538">
    <property type="protein sequence ID" value="ODV69405.1"/>
    <property type="molecule type" value="Genomic_DNA"/>
</dbReference>
<dbReference type="AlphaFoldDB" id="A0A1E4RQR1"/>
<feature type="region of interest" description="Disordered" evidence="1">
    <location>
        <begin position="1"/>
        <end position="30"/>
    </location>
</feature>
<organism evidence="3 4">
    <name type="scientific">Hyphopichia burtonii NRRL Y-1933</name>
    <dbReference type="NCBI Taxonomy" id="984485"/>
    <lineage>
        <taxon>Eukaryota</taxon>
        <taxon>Fungi</taxon>
        <taxon>Dikarya</taxon>
        <taxon>Ascomycota</taxon>
        <taxon>Saccharomycotina</taxon>
        <taxon>Pichiomycetes</taxon>
        <taxon>Debaryomycetaceae</taxon>
        <taxon>Hyphopichia</taxon>
    </lineage>
</organism>
<name>A0A1E4RQR1_9ASCO</name>
<proteinExistence type="predicted"/>
<reference evidence="4" key="1">
    <citation type="submission" date="2016-05" db="EMBL/GenBank/DDBJ databases">
        <title>Comparative genomics of biotechnologically important yeasts.</title>
        <authorList>
            <consortium name="DOE Joint Genome Institute"/>
            <person name="Riley R."/>
            <person name="Haridas S."/>
            <person name="Wolfe K.H."/>
            <person name="Lopes M.R."/>
            <person name="Hittinger C.T."/>
            <person name="Goker M."/>
            <person name="Salamov A."/>
            <person name="Wisecaver J."/>
            <person name="Long T.M."/>
            <person name="Aerts A.L."/>
            <person name="Barry K."/>
            <person name="Choi C."/>
            <person name="Clum A."/>
            <person name="Coughlan A.Y."/>
            <person name="Deshpande S."/>
            <person name="Douglass A.P."/>
            <person name="Hanson S.J."/>
            <person name="Klenk H.-P."/>
            <person name="Labutti K."/>
            <person name="Lapidus A."/>
            <person name="Lindquist E."/>
            <person name="Lipzen A."/>
            <person name="Meier-Kolthoff J.P."/>
            <person name="Ohm R.A."/>
            <person name="Otillar R.P."/>
            <person name="Pangilinan J."/>
            <person name="Peng Y."/>
            <person name="Rokas A."/>
            <person name="Rosa C.A."/>
            <person name="Scheuner C."/>
            <person name="Sibirny A.A."/>
            <person name="Slot J.C."/>
            <person name="Stielow J.B."/>
            <person name="Sun H."/>
            <person name="Kurtzman C.P."/>
            <person name="Blackwell M."/>
            <person name="Grigoriev I.V."/>
            <person name="Jeffries T.W."/>
        </authorList>
    </citation>
    <scope>NUCLEOTIDE SEQUENCE [LARGE SCALE GENOMIC DNA]</scope>
    <source>
        <strain evidence="4">NRRL Y-1933</strain>
    </source>
</reference>
<dbReference type="OrthoDB" id="4083114at2759"/>
<dbReference type="RefSeq" id="XP_020078472.1">
    <property type="nucleotide sequence ID" value="XM_020220368.1"/>
</dbReference>
<feature type="transmembrane region" description="Helical" evidence="2">
    <location>
        <begin position="215"/>
        <end position="237"/>
    </location>
</feature>
<evidence type="ECO:0000256" key="2">
    <source>
        <dbReference type="SAM" id="Phobius"/>
    </source>
</evidence>
<feature type="transmembrane region" description="Helical" evidence="2">
    <location>
        <begin position="159"/>
        <end position="180"/>
    </location>
</feature>
<evidence type="ECO:0000256" key="1">
    <source>
        <dbReference type="SAM" id="MobiDB-lite"/>
    </source>
</evidence>
<sequence>MPGGFPSSPPRPTESSSHYPPPHESNIEGQDPQFFETSAQKVIDHEQSLSFEKKHYLIQKSKHQYHALNQLDTLVIIIAGYQLIKYCHSASVFPIVLHLIVQKLLCPSFVNSSERLGLASAIDHMTRDHRNEEVIVNGVTRPTKDQIISQLLRGTCKIIYWKFIITTVFHTFFVAGWMVLVADSGNLKKIENGTWWFVSFISESVPQNYNPESNIWYKLCVLGLPALIVSDLVILFIQLTMFQGLYRQSTIFFKDRKLNEEEVDIVRSQDECLKLSNTDFNIFEDQNGLPLVLRVKLYESLSNDAFLS</sequence>
<accession>A0A1E4RQR1</accession>
<keyword evidence="2" id="KW-1133">Transmembrane helix</keyword>
<keyword evidence="2" id="KW-0812">Transmembrane</keyword>
<keyword evidence="4" id="KW-1185">Reference proteome</keyword>
<dbReference type="Proteomes" id="UP000095085">
    <property type="component" value="Unassembled WGS sequence"/>
</dbReference>
<evidence type="ECO:0000313" key="4">
    <source>
        <dbReference type="Proteomes" id="UP000095085"/>
    </source>
</evidence>
<dbReference type="GeneID" id="30994918"/>
<evidence type="ECO:0000313" key="3">
    <source>
        <dbReference type="EMBL" id="ODV69405.1"/>
    </source>
</evidence>
<keyword evidence="2" id="KW-0472">Membrane</keyword>